<dbReference type="EMBL" id="SNXC01000009">
    <property type="protein sequence ID" value="TDO99736.1"/>
    <property type="molecule type" value="Genomic_DNA"/>
</dbReference>
<dbReference type="InterPro" id="IPR029058">
    <property type="entry name" value="AB_hydrolase_fold"/>
</dbReference>
<reference evidence="3 4" key="1">
    <citation type="submission" date="2019-03" db="EMBL/GenBank/DDBJ databases">
        <title>Genomic Encyclopedia of Type Strains, Phase III (KMG-III): the genomes of soil and plant-associated and newly described type strains.</title>
        <authorList>
            <person name="Whitman W."/>
        </authorList>
    </citation>
    <scope>NUCLEOTIDE SEQUENCE [LARGE SCALE GENOMIC DNA]</scope>
    <source>
        <strain evidence="3 4">CECT 7378</strain>
    </source>
</reference>
<dbReference type="Gene3D" id="3.40.50.1820">
    <property type="entry name" value="alpha/beta hydrolase"/>
    <property type="match status" value="1"/>
</dbReference>
<name>A0A4R6ME91_9GAMM</name>
<sequence>MKKTMLTALVTSTFVLSACNDIADAVDSDSVSSTAQPASAQNVDSPIISFTPAGSSAVISTPNDLLYDTDTSSTTVGRLQRANNDSADVYVATAQLDGWGIGQPFTIKVELPDQKKFNTSLDMSSVQQSGAVLLFKCPTGTSVITSTCSTSGISNLSYGTDFSTDVSDDGIVVTPLKAFESNTGYFLAVTNKVKDNLGQSVTRSTAFNTYSTSTGQGSSTEVAINSLLAGTNTLVSALGSIEISDIMYSATFTTQNVDAVAQAVMDDIKTTTSISSITSAGYTLRTALMNGFDATFEDGSDTATLLDNIDIYTATLTLPYYLPYPGLPSVNTSLTCNFSSLCGNWLNSSNQAPWESSPIPIAPTPVTGLTPGQVSVLLAVPNATLRTSLSLTSMKVAQFVHGITGIKETGLLVAGPLAKAGFITVMIDHPLHGSRSYGKNSDGEYEVTATSSSYGSTKYINGNAAVFGNLSSLLTARDNLRQAASDQLALKYALANTDLSTYGGSSSDTTTGLIGLSLGSIVATQVLGMAESYDDKSTDDNYNYSAAVLNVGGSQTAPIMGYSNSFGSLVKSSLTSTTGFARAIASAFGYTPTNAVTLQATAAAAAQTTTTLTAAQAQAKAKFNTMITLGYDSFLKGFANGAQTVLDAGDSLVWASKITTTPILAMQVIGNGVNLSDQTIPNSISSNGFPLGGTTPWINALNLTKSSQSTMNSSGLHTYTNFLVGKHGSLLSSSEESGVTTGQAAAATTEMQTQMTTFLATGGTTLSITNSNVVE</sequence>
<dbReference type="SUPFAM" id="SSF53474">
    <property type="entry name" value="alpha/beta-Hydrolases"/>
    <property type="match status" value="1"/>
</dbReference>
<evidence type="ECO:0000256" key="1">
    <source>
        <dbReference type="SAM" id="SignalP"/>
    </source>
</evidence>
<dbReference type="AlphaFoldDB" id="A0A4R6ME91"/>
<dbReference type="Proteomes" id="UP000294656">
    <property type="component" value="Unassembled WGS sequence"/>
</dbReference>
<organism evidence="3 4">
    <name type="scientific">Marinomonas balearica</name>
    <dbReference type="NCBI Taxonomy" id="491947"/>
    <lineage>
        <taxon>Bacteria</taxon>
        <taxon>Pseudomonadati</taxon>
        <taxon>Pseudomonadota</taxon>
        <taxon>Gammaproteobacteria</taxon>
        <taxon>Oceanospirillales</taxon>
        <taxon>Oceanospirillaceae</taxon>
        <taxon>Marinomonas</taxon>
    </lineage>
</organism>
<dbReference type="PROSITE" id="PS51257">
    <property type="entry name" value="PROKAR_LIPOPROTEIN"/>
    <property type="match status" value="1"/>
</dbReference>
<keyword evidence="4" id="KW-1185">Reference proteome</keyword>
<evidence type="ECO:0000259" key="2">
    <source>
        <dbReference type="Pfam" id="PF12262"/>
    </source>
</evidence>
<dbReference type="Pfam" id="PF12262">
    <property type="entry name" value="Lipase_bact_N"/>
    <property type="match status" value="1"/>
</dbReference>
<proteinExistence type="predicted"/>
<evidence type="ECO:0000313" key="4">
    <source>
        <dbReference type="Proteomes" id="UP000294656"/>
    </source>
</evidence>
<feature type="domain" description="Bacterial virulence factor lipase N-terminal" evidence="2">
    <location>
        <begin position="82"/>
        <end position="263"/>
    </location>
</feature>
<keyword evidence="1" id="KW-0732">Signal</keyword>
<evidence type="ECO:0000313" key="3">
    <source>
        <dbReference type="EMBL" id="TDO99736.1"/>
    </source>
</evidence>
<feature type="signal peptide" evidence="1">
    <location>
        <begin position="1"/>
        <end position="17"/>
    </location>
</feature>
<dbReference type="InterPro" id="IPR025920">
    <property type="entry name" value="Lipase_bact_N"/>
</dbReference>
<feature type="chain" id="PRO_5020873025" evidence="1">
    <location>
        <begin position="18"/>
        <end position="775"/>
    </location>
</feature>
<gene>
    <name evidence="3" type="ORF">DFP79_0738</name>
</gene>
<protein>
    <submittedName>
        <fullName evidence="3">Virulence factor lipase-like protein</fullName>
    </submittedName>
</protein>
<comment type="caution">
    <text evidence="3">The sequence shown here is derived from an EMBL/GenBank/DDBJ whole genome shotgun (WGS) entry which is preliminary data.</text>
</comment>
<accession>A0A4R6ME91</accession>
<dbReference type="RefSeq" id="WP_166637629.1">
    <property type="nucleotide sequence ID" value="NZ_SNXC01000009.1"/>
</dbReference>